<feature type="domain" description="Ketoreductase" evidence="3">
    <location>
        <begin position="8"/>
        <end position="189"/>
    </location>
</feature>
<reference evidence="4" key="1">
    <citation type="journal article" date="2014" name="Int. J. Syst. Evol. Microbiol.">
        <title>Complete genome sequence of Corynebacterium casei LMG S-19264T (=DSM 44701T), isolated from a smear-ripened cheese.</title>
        <authorList>
            <consortium name="US DOE Joint Genome Institute (JGI-PGF)"/>
            <person name="Walter F."/>
            <person name="Albersmeier A."/>
            <person name="Kalinowski J."/>
            <person name="Ruckert C."/>
        </authorList>
    </citation>
    <scope>NUCLEOTIDE SEQUENCE</scope>
    <source>
        <strain evidence="4">CGMCC 1.12214</strain>
    </source>
</reference>
<dbReference type="AlphaFoldDB" id="A0A917I4C9"/>
<dbReference type="PANTHER" id="PTHR43639">
    <property type="entry name" value="OXIDOREDUCTASE, SHORT-CHAIN DEHYDROGENASE/REDUCTASE FAMILY (AFU_ORTHOLOGUE AFUA_5G02870)"/>
    <property type="match status" value="1"/>
</dbReference>
<organism evidence="4 5">
    <name type="scientific">Alsobacter metallidurans</name>
    <dbReference type="NCBI Taxonomy" id="340221"/>
    <lineage>
        <taxon>Bacteria</taxon>
        <taxon>Pseudomonadati</taxon>
        <taxon>Pseudomonadota</taxon>
        <taxon>Alphaproteobacteria</taxon>
        <taxon>Hyphomicrobiales</taxon>
        <taxon>Alsobacteraceae</taxon>
        <taxon>Alsobacter</taxon>
    </lineage>
</organism>
<gene>
    <name evidence="4" type="ORF">GCM10007036_05830</name>
</gene>
<sequence length="252" mass="26053">MNGELSHRNVLVTGASKNIGRAIALDLAAGGARVALVARQDRAGLEAVAREIEEAGGPRPVVLLADVSDEASVRRMVEDAAAQLGSLDVLVNNAAVRNEAHFEDLTFARWREVMAIALDGAFLCCQACLPHLSKGGEGAIINIGGLTAYTGARDRAHVVAAKAGLDGLTKALAHDLAPKGVTVNLVSPGLIDTVRGGPTSAAEPTHHKTHATLLGRRGKPAEVAAMVRLLAGPQGRFITGQTIHVNGGAYLP</sequence>
<comment type="similarity">
    <text evidence="1">Belongs to the short-chain dehydrogenases/reductases (SDR) family.</text>
</comment>
<evidence type="ECO:0000313" key="5">
    <source>
        <dbReference type="Proteomes" id="UP000603912"/>
    </source>
</evidence>
<dbReference type="PRINTS" id="PR00080">
    <property type="entry name" value="SDRFAMILY"/>
</dbReference>
<dbReference type="CDD" id="cd05233">
    <property type="entry name" value="SDR_c"/>
    <property type="match status" value="1"/>
</dbReference>
<proteinExistence type="inferred from homology"/>
<dbReference type="EMBL" id="BMES01000001">
    <property type="protein sequence ID" value="GGH09657.1"/>
    <property type="molecule type" value="Genomic_DNA"/>
</dbReference>
<evidence type="ECO:0000259" key="3">
    <source>
        <dbReference type="SMART" id="SM00822"/>
    </source>
</evidence>
<dbReference type="PRINTS" id="PR00081">
    <property type="entry name" value="GDHRDH"/>
</dbReference>
<name>A0A917I4C9_9HYPH</name>
<reference evidence="4" key="2">
    <citation type="submission" date="2020-09" db="EMBL/GenBank/DDBJ databases">
        <authorList>
            <person name="Sun Q."/>
            <person name="Zhou Y."/>
        </authorList>
    </citation>
    <scope>NUCLEOTIDE SEQUENCE</scope>
    <source>
        <strain evidence="4">CGMCC 1.12214</strain>
    </source>
</reference>
<dbReference type="GO" id="GO:0016491">
    <property type="term" value="F:oxidoreductase activity"/>
    <property type="evidence" value="ECO:0007669"/>
    <property type="project" value="UniProtKB-KW"/>
</dbReference>
<dbReference type="Gene3D" id="3.40.50.720">
    <property type="entry name" value="NAD(P)-binding Rossmann-like Domain"/>
    <property type="match status" value="1"/>
</dbReference>
<dbReference type="PANTHER" id="PTHR43639:SF1">
    <property type="entry name" value="SHORT-CHAIN DEHYDROGENASE_REDUCTASE FAMILY PROTEIN"/>
    <property type="match status" value="1"/>
</dbReference>
<dbReference type="InterPro" id="IPR057326">
    <property type="entry name" value="KR_dom"/>
</dbReference>
<accession>A0A917I4C9</accession>
<evidence type="ECO:0000256" key="1">
    <source>
        <dbReference type="ARBA" id="ARBA00006484"/>
    </source>
</evidence>
<dbReference type="FunFam" id="3.40.50.720:FF:000084">
    <property type="entry name" value="Short-chain dehydrogenase reductase"/>
    <property type="match status" value="1"/>
</dbReference>
<comment type="caution">
    <text evidence="4">The sequence shown here is derived from an EMBL/GenBank/DDBJ whole genome shotgun (WGS) entry which is preliminary data.</text>
</comment>
<dbReference type="InterPro" id="IPR036291">
    <property type="entry name" value="NAD(P)-bd_dom_sf"/>
</dbReference>
<dbReference type="Pfam" id="PF13561">
    <property type="entry name" value="adh_short_C2"/>
    <property type="match status" value="1"/>
</dbReference>
<evidence type="ECO:0000313" key="4">
    <source>
        <dbReference type="EMBL" id="GGH09657.1"/>
    </source>
</evidence>
<keyword evidence="2" id="KW-0560">Oxidoreductase</keyword>
<dbReference type="SUPFAM" id="SSF51735">
    <property type="entry name" value="NAD(P)-binding Rossmann-fold domains"/>
    <property type="match status" value="1"/>
</dbReference>
<protein>
    <submittedName>
        <fullName evidence="4">Beta-ketoacyl-ACP reductase</fullName>
    </submittedName>
</protein>
<dbReference type="SMART" id="SM00822">
    <property type="entry name" value="PKS_KR"/>
    <property type="match status" value="1"/>
</dbReference>
<keyword evidence="5" id="KW-1185">Reference proteome</keyword>
<dbReference type="RefSeq" id="WP_188516223.1">
    <property type="nucleotide sequence ID" value="NZ_BMES01000001.1"/>
</dbReference>
<dbReference type="InterPro" id="IPR002347">
    <property type="entry name" value="SDR_fam"/>
</dbReference>
<evidence type="ECO:0000256" key="2">
    <source>
        <dbReference type="ARBA" id="ARBA00023002"/>
    </source>
</evidence>
<dbReference type="Proteomes" id="UP000603912">
    <property type="component" value="Unassembled WGS sequence"/>
</dbReference>